<feature type="transmembrane region" description="Helical" evidence="4">
    <location>
        <begin position="223"/>
        <end position="239"/>
    </location>
</feature>
<dbReference type="CDD" id="cd16917">
    <property type="entry name" value="HATPase_UhpB-NarQ-NarX-like"/>
    <property type="match status" value="1"/>
</dbReference>
<feature type="transmembrane region" description="Helical" evidence="4">
    <location>
        <begin position="617"/>
        <end position="638"/>
    </location>
</feature>
<name>A0A1I4ILY0_9BURK</name>
<keyword evidence="4" id="KW-0812">Transmembrane</keyword>
<gene>
    <name evidence="6" type="ORF">SAMN02982985_00620</name>
</gene>
<feature type="transmembrane region" description="Helical" evidence="4">
    <location>
        <begin position="372"/>
        <end position="389"/>
    </location>
</feature>
<keyword evidence="7" id="KW-1185">Reference proteome</keyword>
<feature type="transmembrane region" description="Helical" evidence="4">
    <location>
        <begin position="285"/>
        <end position="304"/>
    </location>
</feature>
<reference evidence="6 7" key="1">
    <citation type="submission" date="2016-10" db="EMBL/GenBank/DDBJ databases">
        <authorList>
            <person name="de Groot N.N."/>
        </authorList>
    </citation>
    <scope>NUCLEOTIDE SEQUENCE [LARGE SCALE GENOMIC DNA]</scope>
    <source>
        <strain evidence="6 7">ATCC 43154</strain>
    </source>
</reference>
<evidence type="ECO:0000313" key="7">
    <source>
        <dbReference type="Proteomes" id="UP000199470"/>
    </source>
</evidence>
<proteinExistence type="predicted"/>
<feature type="transmembrane region" description="Helical" evidence="4">
    <location>
        <begin position="194"/>
        <end position="216"/>
    </location>
</feature>
<dbReference type="Pfam" id="PF02518">
    <property type="entry name" value="HATPase_c"/>
    <property type="match status" value="1"/>
</dbReference>
<dbReference type="EMBL" id="FOTW01000005">
    <property type="protein sequence ID" value="SFL54776.1"/>
    <property type="molecule type" value="Genomic_DNA"/>
</dbReference>
<keyword evidence="3" id="KW-0902">Two-component regulatory system</keyword>
<dbReference type="SUPFAM" id="SSF55874">
    <property type="entry name" value="ATPase domain of HSP90 chaperone/DNA topoisomerase II/histidine kinase"/>
    <property type="match status" value="1"/>
</dbReference>
<protein>
    <submittedName>
        <fullName evidence="6">Signal transduction histidine kinase</fullName>
    </submittedName>
</protein>
<feature type="domain" description="Histidine kinase" evidence="5">
    <location>
        <begin position="537"/>
        <end position="625"/>
    </location>
</feature>
<dbReference type="InterPro" id="IPR003594">
    <property type="entry name" value="HATPase_dom"/>
</dbReference>
<dbReference type="PANTHER" id="PTHR24421:SF58">
    <property type="entry name" value="SIGNAL TRANSDUCTION HISTIDINE-PROTEIN KINASE_PHOSPHATASE UHPB"/>
    <property type="match status" value="1"/>
</dbReference>
<evidence type="ECO:0000256" key="2">
    <source>
        <dbReference type="ARBA" id="ARBA00022777"/>
    </source>
</evidence>
<feature type="transmembrane region" description="Helical" evidence="4">
    <location>
        <begin position="251"/>
        <end position="273"/>
    </location>
</feature>
<dbReference type="SMART" id="SM00387">
    <property type="entry name" value="HATPase_c"/>
    <property type="match status" value="1"/>
</dbReference>
<evidence type="ECO:0000313" key="6">
    <source>
        <dbReference type="EMBL" id="SFL54776.1"/>
    </source>
</evidence>
<dbReference type="InterPro" id="IPR036890">
    <property type="entry name" value="HATPase_C_sf"/>
</dbReference>
<evidence type="ECO:0000259" key="5">
    <source>
        <dbReference type="PROSITE" id="PS50109"/>
    </source>
</evidence>
<sequence>MCLLASALLGGGAAARDGAPADMLHVVAAEVQDVAGASFTPAPARVDSAGLPAAWRAVALPYARASDVLKQAGAAPAEGGPGAAVTTTWYRLTLPAFQPAPAALMLYAARVKAYGPIAVYVDGQLLHQRQLDGATWYWTPLWLALDAGQRAAPPREILFRLQHGRASHTALASVWLGSTEQIGWRYQGRQWLQVYLPVMCIGAFIAVGLFSAVVWFRRGVGRGYGLFALLAGAQFVRALGFYCETRLANDWFAWLMLNSLFWVMTLVHAFQVLTHGRRQRWLSRSLLGVNLLVGVFSLPLLASWPNTPLITPLIYLLAIATGATIAVAGARAAWRRSPEAMLMSAGVALCVLYGLNDWALQSNFLGPEDWYLGPYMNLQNFAMLCYLMYRRYIGALSQVEQSHARLALRLGEREAELADSYRRLREIEHKQTVAEERQRLMQDMHDGLGSSLHSALRAIERGQLDEISVSNILRACIDDLHLTIDSLEPVEADLLLLLATLRYRLGGRLRTAGIKLHWAVLDVPPLDWIDPRSALHILRILQEALTNIVKHTEASQISVATSCDGLGVLVTIADNGAGFELAAALRGGGKGLANQQRRAAAIGGTIRWEATGAGTRVLLWLPLAAAGAAPAVSAAAAAPAPSIF</sequence>
<dbReference type="AlphaFoldDB" id="A0A1I4ILY0"/>
<dbReference type="STRING" id="758825.SAMN02982985_00620"/>
<dbReference type="Proteomes" id="UP000199470">
    <property type="component" value="Unassembled WGS sequence"/>
</dbReference>
<keyword evidence="4" id="KW-1133">Transmembrane helix</keyword>
<accession>A0A1I4ILY0</accession>
<dbReference type="Gene3D" id="3.30.565.10">
    <property type="entry name" value="Histidine kinase-like ATPase, C-terminal domain"/>
    <property type="match status" value="1"/>
</dbReference>
<dbReference type="PROSITE" id="PS50109">
    <property type="entry name" value="HIS_KIN"/>
    <property type="match status" value="1"/>
</dbReference>
<evidence type="ECO:0000256" key="4">
    <source>
        <dbReference type="SAM" id="Phobius"/>
    </source>
</evidence>
<feature type="transmembrane region" description="Helical" evidence="4">
    <location>
        <begin position="340"/>
        <end position="360"/>
    </location>
</feature>
<dbReference type="PANTHER" id="PTHR24421">
    <property type="entry name" value="NITRATE/NITRITE SENSOR PROTEIN NARX-RELATED"/>
    <property type="match status" value="1"/>
</dbReference>
<keyword evidence="1" id="KW-0808">Transferase</keyword>
<dbReference type="InterPro" id="IPR050482">
    <property type="entry name" value="Sensor_HK_TwoCompSys"/>
</dbReference>
<organism evidence="6 7">
    <name type="scientific">Rugamonas rubra</name>
    <dbReference type="NCBI Taxonomy" id="758825"/>
    <lineage>
        <taxon>Bacteria</taxon>
        <taxon>Pseudomonadati</taxon>
        <taxon>Pseudomonadota</taxon>
        <taxon>Betaproteobacteria</taxon>
        <taxon>Burkholderiales</taxon>
        <taxon>Oxalobacteraceae</taxon>
        <taxon>Telluria group</taxon>
        <taxon>Rugamonas</taxon>
    </lineage>
</organism>
<dbReference type="GO" id="GO:0000160">
    <property type="term" value="P:phosphorelay signal transduction system"/>
    <property type="evidence" value="ECO:0007669"/>
    <property type="project" value="UniProtKB-KW"/>
</dbReference>
<dbReference type="GO" id="GO:0016301">
    <property type="term" value="F:kinase activity"/>
    <property type="evidence" value="ECO:0007669"/>
    <property type="project" value="UniProtKB-KW"/>
</dbReference>
<keyword evidence="2 6" id="KW-0418">Kinase</keyword>
<dbReference type="InterPro" id="IPR005467">
    <property type="entry name" value="His_kinase_dom"/>
</dbReference>
<feature type="transmembrane region" description="Helical" evidence="4">
    <location>
        <begin position="310"/>
        <end position="328"/>
    </location>
</feature>
<keyword evidence="4" id="KW-0472">Membrane</keyword>
<evidence type="ECO:0000256" key="1">
    <source>
        <dbReference type="ARBA" id="ARBA00022679"/>
    </source>
</evidence>
<evidence type="ECO:0000256" key="3">
    <source>
        <dbReference type="ARBA" id="ARBA00023012"/>
    </source>
</evidence>